<sequence>MQTGSAAPSPPTSCPPSLSLLDKPPAHLYTSRWRCSSHTSGKRVTHDVIASDLSIRRTSTVSLPGIRADQHRLLSLHKNGPVLQGKRTWVWKKTPSKKEPDAKAGFNTSETDSTMAANCPAGMRDVGSAAQGLEHSTQAQASRDEEEAISGETSLALSKQMKRNADASRPRRKSHVLARFPRASRLTGETARLTGRRSIAGGDGPFKAPSYGDISGPAAVMH</sequence>
<organism evidence="2 3">
    <name type="scientific">Synaphobranchus kaupii</name>
    <name type="common">Kaup's arrowtooth eel</name>
    <dbReference type="NCBI Taxonomy" id="118154"/>
    <lineage>
        <taxon>Eukaryota</taxon>
        <taxon>Metazoa</taxon>
        <taxon>Chordata</taxon>
        <taxon>Craniata</taxon>
        <taxon>Vertebrata</taxon>
        <taxon>Euteleostomi</taxon>
        <taxon>Actinopterygii</taxon>
        <taxon>Neopterygii</taxon>
        <taxon>Teleostei</taxon>
        <taxon>Anguilliformes</taxon>
        <taxon>Synaphobranchidae</taxon>
        <taxon>Synaphobranchus</taxon>
    </lineage>
</organism>
<gene>
    <name evidence="2" type="ORF">SKAU_G00218510</name>
</gene>
<dbReference type="Proteomes" id="UP001152622">
    <property type="component" value="Chromosome 7"/>
</dbReference>
<name>A0A9Q1FA98_SYNKA</name>
<evidence type="ECO:0000256" key="1">
    <source>
        <dbReference type="SAM" id="MobiDB-lite"/>
    </source>
</evidence>
<protein>
    <submittedName>
        <fullName evidence="2">Uncharacterized protein</fullName>
    </submittedName>
</protein>
<evidence type="ECO:0000313" key="2">
    <source>
        <dbReference type="EMBL" id="KAJ8354284.1"/>
    </source>
</evidence>
<accession>A0A9Q1FA98</accession>
<keyword evidence="3" id="KW-1185">Reference proteome</keyword>
<dbReference type="EMBL" id="JAINUF010000007">
    <property type="protein sequence ID" value="KAJ8354284.1"/>
    <property type="molecule type" value="Genomic_DNA"/>
</dbReference>
<comment type="caution">
    <text evidence="2">The sequence shown here is derived from an EMBL/GenBank/DDBJ whole genome shotgun (WGS) entry which is preliminary data.</text>
</comment>
<reference evidence="2" key="1">
    <citation type="journal article" date="2023" name="Science">
        <title>Genome structures resolve the early diversification of teleost fishes.</title>
        <authorList>
            <person name="Parey E."/>
            <person name="Louis A."/>
            <person name="Montfort J."/>
            <person name="Bouchez O."/>
            <person name="Roques C."/>
            <person name="Iampietro C."/>
            <person name="Lluch J."/>
            <person name="Castinel A."/>
            <person name="Donnadieu C."/>
            <person name="Desvignes T."/>
            <person name="Floi Bucao C."/>
            <person name="Jouanno E."/>
            <person name="Wen M."/>
            <person name="Mejri S."/>
            <person name="Dirks R."/>
            <person name="Jansen H."/>
            <person name="Henkel C."/>
            <person name="Chen W.J."/>
            <person name="Zahm M."/>
            <person name="Cabau C."/>
            <person name="Klopp C."/>
            <person name="Thompson A.W."/>
            <person name="Robinson-Rechavi M."/>
            <person name="Braasch I."/>
            <person name="Lecointre G."/>
            <person name="Bobe J."/>
            <person name="Postlethwait J.H."/>
            <person name="Berthelot C."/>
            <person name="Roest Crollius H."/>
            <person name="Guiguen Y."/>
        </authorList>
    </citation>
    <scope>NUCLEOTIDE SEQUENCE</scope>
    <source>
        <strain evidence="2">WJC10195</strain>
    </source>
</reference>
<dbReference type="AlphaFoldDB" id="A0A9Q1FA98"/>
<evidence type="ECO:0000313" key="3">
    <source>
        <dbReference type="Proteomes" id="UP001152622"/>
    </source>
</evidence>
<feature type="region of interest" description="Disordered" evidence="1">
    <location>
        <begin position="132"/>
        <end position="222"/>
    </location>
</feature>
<feature type="region of interest" description="Disordered" evidence="1">
    <location>
        <begin position="93"/>
        <end position="112"/>
    </location>
</feature>
<proteinExistence type="predicted"/>